<protein>
    <submittedName>
        <fullName evidence="1">Uncharacterized protein</fullName>
    </submittedName>
</protein>
<dbReference type="EMBL" id="CM056800">
    <property type="protein sequence ID" value="KAJ8709647.1"/>
    <property type="molecule type" value="Genomic_DNA"/>
</dbReference>
<reference evidence="1" key="1">
    <citation type="submission" date="2023-03" db="EMBL/GenBank/DDBJ databases">
        <title>Chromosome-level genomes of two armyworms, Mythimna separata and Mythimna loreyi, provide insights into the biosynthesis and reception of sex pheromones.</title>
        <authorList>
            <person name="Zhao H."/>
        </authorList>
    </citation>
    <scope>NUCLEOTIDE SEQUENCE</scope>
    <source>
        <strain evidence="1">BeijingLab</strain>
    </source>
</reference>
<accession>A0ACC2QAF6</accession>
<sequence length="489" mass="55783">MIVLVILLSGIVLAWWHLLRQPPRSPPLFPGALPLIGHAHHLFGDSKNLWLVLQKVQMNSVSQGGICRVLLGPHTVYVLTDPEDSLTVANSCFDKPYIYDFSKDYLKNGLITAKTSMWKVHRKVLNPAFNQQVLNTYVDDMNVQAQHLTSQLALEAGKGPFIARKYLVDFALSTVARTSMGLDPQDKTWISAGYNEKLEDLLGSYTERLRKVWLHPSFLFDWSSIKLKQDQLTNKLKDIAIQIINKRKSELEAKKNTMYDDSSDKFKSILDQLVLMPEKQGDFTPNVIREHLDSLSAAAYETTSLSTTAVLLILGSNQEVQDRVYNELKEVFEHDNFDVTKQDLPKLVYLEAVIRETMRLYPTTPIVARKVDKDVRLKNFTLRAGSTCALGLYGLLHHPVWGPDVEQFRPERWLETANSMKHSSCNNAYFGIGKRNCIGKVYTMMVMKTALAHILRRYRVTSDIKNVVWEYEIVLKPVQGHHISLTLRS</sequence>
<keyword evidence="2" id="KW-1185">Reference proteome</keyword>
<dbReference type="Proteomes" id="UP001231649">
    <property type="component" value="Chromosome 24"/>
</dbReference>
<evidence type="ECO:0000313" key="2">
    <source>
        <dbReference type="Proteomes" id="UP001231649"/>
    </source>
</evidence>
<evidence type="ECO:0000313" key="1">
    <source>
        <dbReference type="EMBL" id="KAJ8709647.1"/>
    </source>
</evidence>
<proteinExistence type="predicted"/>
<comment type="caution">
    <text evidence="1">The sequence shown here is derived from an EMBL/GenBank/DDBJ whole genome shotgun (WGS) entry which is preliminary data.</text>
</comment>
<name>A0ACC2QAF6_9NEOP</name>
<gene>
    <name evidence="1" type="ORF">PYW08_009651</name>
</gene>
<organism evidence="1 2">
    <name type="scientific">Mythimna loreyi</name>
    <dbReference type="NCBI Taxonomy" id="667449"/>
    <lineage>
        <taxon>Eukaryota</taxon>
        <taxon>Metazoa</taxon>
        <taxon>Ecdysozoa</taxon>
        <taxon>Arthropoda</taxon>
        <taxon>Hexapoda</taxon>
        <taxon>Insecta</taxon>
        <taxon>Pterygota</taxon>
        <taxon>Neoptera</taxon>
        <taxon>Endopterygota</taxon>
        <taxon>Lepidoptera</taxon>
        <taxon>Glossata</taxon>
        <taxon>Ditrysia</taxon>
        <taxon>Noctuoidea</taxon>
        <taxon>Noctuidae</taxon>
        <taxon>Noctuinae</taxon>
        <taxon>Hadenini</taxon>
        <taxon>Mythimna</taxon>
    </lineage>
</organism>